<evidence type="ECO:0000256" key="2">
    <source>
        <dbReference type="ARBA" id="ARBA00022679"/>
    </source>
</evidence>
<protein>
    <submittedName>
        <fullName evidence="3">16S rRNA (Guanine(966)-N(2))-methyltransferase</fullName>
        <ecNumber evidence="3">2.1.1.171</ecNumber>
    </submittedName>
</protein>
<dbReference type="PANTHER" id="PTHR43542">
    <property type="entry name" value="METHYLTRANSFERASE"/>
    <property type="match status" value="1"/>
</dbReference>
<dbReference type="SUPFAM" id="SSF53335">
    <property type="entry name" value="S-adenosyl-L-methionine-dependent methyltransferases"/>
    <property type="match status" value="1"/>
</dbReference>
<reference evidence="4" key="1">
    <citation type="journal article" date="2015" name="Genome">
        <title>Whole Genome Sequence of the Non-Microcystin-Producing Microcystis aeruginosa Strain NIES-44.</title>
        <authorList>
            <person name="Okano K."/>
            <person name="Miyata N."/>
            <person name="Ozaki Y."/>
        </authorList>
    </citation>
    <scope>NUCLEOTIDE SEQUENCE [LARGE SCALE GENOMIC DNA]</scope>
    <source>
        <strain evidence="4">NIES-44</strain>
    </source>
</reference>
<organism evidence="3 4">
    <name type="scientific">Microcystis aeruginosa NIES-44</name>
    <dbReference type="NCBI Taxonomy" id="449439"/>
    <lineage>
        <taxon>Bacteria</taxon>
        <taxon>Bacillati</taxon>
        <taxon>Cyanobacteriota</taxon>
        <taxon>Cyanophyceae</taxon>
        <taxon>Oscillatoriophycideae</taxon>
        <taxon>Chroococcales</taxon>
        <taxon>Microcystaceae</taxon>
        <taxon>Microcystis</taxon>
    </lineage>
</organism>
<dbReference type="EMBL" id="BBPA01000074">
    <property type="protein sequence ID" value="GAL95598.1"/>
    <property type="molecule type" value="Genomic_DNA"/>
</dbReference>
<dbReference type="GO" id="GO:0052913">
    <property type="term" value="F:16S rRNA (guanine(966)-N(2))-methyltransferase activity"/>
    <property type="evidence" value="ECO:0007669"/>
    <property type="project" value="UniProtKB-EC"/>
</dbReference>
<keyword evidence="1 3" id="KW-0489">Methyltransferase</keyword>
<keyword evidence="2 3" id="KW-0808">Transferase</keyword>
<name>A0A0A1W1H0_MICAE</name>
<dbReference type="PIRSF" id="PIRSF004553">
    <property type="entry name" value="CHP00095"/>
    <property type="match status" value="1"/>
</dbReference>
<accession>A0A0A1W1H0</accession>
<evidence type="ECO:0000313" key="3">
    <source>
        <dbReference type="EMBL" id="GAL95598.1"/>
    </source>
</evidence>
<dbReference type="PROSITE" id="PS00092">
    <property type="entry name" value="N6_MTASE"/>
    <property type="match status" value="1"/>
</dbReference>
<comment type="caution">
    <text evidence="3">The sequence shown here is derived from an EMBL/GenBank/DDBJ whole genome shotgun (WGS) entry which is preliminary data.</text>
</comment>
<dbReference type="Proteomes" id="UP000030321">
    <property type="component" value="Unassembled WGS sequence"/>
</dbReference>
<dbReference type="InterPro" id="IPR002052">
    <property type="entry name" value="DNA_methylase_N6_adenine_CS"/>
</dbReference>
<gene>
    <name evidence="3" type="ORF">N44_04454</name>
</gene>
<dbReference type="Pfam" id="PF03602">
    <property type="entry name" value="Cons_hypoth95"/>
    <property type="match status" value="1"/>
</dbReference>
<proteinExistence type="predicted"/>
<dbReference type="GO" id="GO:0003676">
    <property type="term" value="F:nucleic acid binding"/>
    <property type="evidence" value="ECO:0007669"/>
    <property type="project" value="InterPro"/>
</dbReference>
<dbReference type="CDD" id="cd02440">
    <property type="entry name" value="AdoMet_MTases"/>
    <property type="match status" value="1"/>
</dbReference>
<dbReference type="NCBIfam" id="TIGR00095">
    <property type="entry name" value="16S rRNA (guanine(966)-N(2))-methyltransferase RsmD"/>
    <property type="match status" value="1"/>
</dbReference>
<dbReference type="InterPro" id="IPR029063">
    <property type="entry name" value="SAM-dependent_MTases_sf"/>
</dbReference>
<dbReference type="RefSeq" id="WP_002765123.1">
    <property type="nucleotide sequence ID" value="NZ_BBPA01000074.1"/>
</dbReference>
<dbReference type="PANTHER" id="PTHR43542:SF1">
    <property type="entry name" value="METHYLTRANSFERASE"/>
    <property type="match status" value="1"/>
</dbReference>
<dbReference type="InterPro" id="IPR004398">
    <property type="entry name" value="RNA_MeTrfase_RsmD"/>
</dbReference>
<evidence type="ECO:0000256" key="1">
    <source>
        <dbReference type="ARBA" id="ARBA00022603"/>
    </source>
</evidence>
<dbReference type="AlphaFoldDB" id="A0A0A1W1H0"/>
<sequence>MRIYGNRPIKTLAGQLTRPTTARVREALFNIWQQKLSGCRWLDLCAGNGSMGAEALCRGASLVIGIEQSGRAGEIIKENWRNLATSHQQFQVIRGDVLTKLATLAGKSFDLIYFDPPYESGLYLPVLTAISQSNLLDSLGEIAVEHNPKSWQAINLEGLTICRQKRYGNTTLTFYQKADVS</sequence>
<evidence type="ECO:0000313" key="4">
    <source>
        <dbReference type="Proteomes" id="UP000030321"/>
    </source>
</evidence>
<dbReference type="EC" id="2.1.1.171" evidence="3"/>
<dbReference type="Gene3D" id="3.40.50.150">
    <property type="entry name" value="Vaccinia Virus protein VP39"/>
    <property type="match status" value="1"/>
</dbReference>